<accession>A0A511D019</accession>
<dbReference type="GO" id="GO:0016705">
    <property type="term" value="F:oxidoreductase activity, acting on paired donors, with incorporation or reduction of molecular oxygen"/>
    <property type="evidence" value="ECO:0007669"/>
    <property type="project" value="UniProtKB-ARBA"/>
</dbReference>
<evidence type="ECO:0000256" key="3">
    <source>
        <dbReference type="ARBA" id="ARBA00022723"/>
    </source>
</evidence>
<protein>
    <submittedName>
        <fullName evidence="10">3-phenylpropionate/cinnamic acid dioxygenase subunit alpha</fullName>
    </submittedName>
</protein>
<keyword evidence="7" id="KW-0411">Iron-sulfur</keyword>
<keyword evidence="5" id="KW-0560">Oxidoreductase</keyword>
<dbReference type="GO" id="GO:0005506">
    <property type="term" value="F:iron ion binding"/>
    <property type="evidence" value="ECO:0007669"/>
    <property type="project" value="InterPro"/>
</dbReference>
<dbReference type="Gene3D" id="3.90.380.10">
    <property type="entry name" value="Naphthalene 1,2-dioxygenase Alpha Subunit, Chain A, domain 1"/>
    <property type="match status" value="1"/>
</dbReference>
<dbReference type="SUPFAM" id="SSF55961">
    <property type="entry name" value="Bet v1-like"/>
    <property type="match status" value="1"/>
</dbReference>
<dbReference type="GO" id="GO:0004497">
    <property type="term" value="F:monooxygenase activity"/>
    <property type="evidence" value="ECO:0007669"/>
    <property type="project" value="UniProtKB-ARBA"/>
</dbReference>
<keyword evidence="11" id="KW-1185">Reference proteome</keyword>
<dbReference type="PRINTS" id="PR00090">
    <property type="entry name" value="RNGDIOXGNASE"/>
</dbReference>
<dbReference type="Gene3D" id="2.102.10.10">
    <property type="entry name" value="Rieske [2Fe-2S] iron-sulphur domain"/>
    <property type="match status" value="1"/>
</dbReference>
<dbReference type="PANTHER" id="PTHR43756">
    <property type="entry name" value="CHOLINE MONOOXYGENASE, CHLOROPLASTIC"/>
    <property type="match status" value="1"/>
</dbReference>
<sequence length="458" mass="50486">MAIAAEKLQQLVSLDRGEIDRSIFSDSEIFEQEITSIFGRSWLFLCHESQIAKAGDFFEAPMGRDNVLVVRQKDGGIKGLLNTCAHRGNAVCRAEEGNVKNFMCTYHGWTYDLAGKLIGVPGLQELYHNELDLAAHGLREVAQLDTYRGFVFATADRDAPPLAEFLGRTGRAGLEMIAGQGEMEVVPGIQKFVIPCNWKFAVDNLFDWYHPQITHLSALQAGLVPAPTDPRGRQMSATGVAGPDGAELELMGGVANEDTPDQIVFLDVFGHALAGPTVETMGNLDGAVDHSWRDTPRAREALGPMARRAVGHTNIFPTLWIAPEIRQVSLRVPRGPELTEIWWFTFVPREAGPQERAMTIQAAIHVFGPAGALEQEDGENWTQSTIQTRGTASRMIPQALKMNLGRGKIVDDDGQDPPYIECGINEHGQLWTFASWMAWLSGCGWDELRNRTTPPDVI</sequence>
<proteinExistence type="inferred from homology"/>
<keyword evidence="8" id="KW-0520">NAD</keyword>
<dbReference type="RefSeq" id="WP_028931149.1">
    <property type="nucleotide sequence ID" value="NZ_AUII01000021.1"/>
</dbReference>
<keyword evidence="3" id="KW-0479">Metal-binding</keyword>
<evidence type="ECO:0000256" key="1">
    <source>
        <dbReference type="ARBA" id="ARBA00008751"/>
    </source>
</evidence>
<dbReference type="PROSITE" id="PS00570">
    <property type="entry name" value="RING_HYDROXYL_ALPHA"/>
    <property type="match status" value="1"/>
</dbReference>
<dbReference type="SUPFAM" id="SSF50022">
    <property type="entry name" value="ISP domain"/>
    <property type="match status" value="1"/>
</dbReference>
<dbReference type="PANTHER" id="PTHR43756:SF1">
    <property type="entry name" value="3-PHENYLPROPIONATE_CINNAMIC ACID DIOXYGENASE SUBUNIT ALPHA"/>
    <property type="match status" value="1"/>
</dbReference>
<dbReference type="Proteomes" id="UP000321328">
    <property type="component" value="Unassembled WGS sequence"/>
</dbReference>
<evidence type="ECO:0000256" key="8">
    <source>
        <dbReference type="ARBA" id="ARBA00023027"/>
    </source>
</evidence>
<dbReference type="Pfam" id="PF00355">
    <property type="entry name" value="Rieske"/>
    <property type="match status" value="1"/>
</dbReference>
<keyword evidence="2" id="KW-0001">2Fe-2S</keyword>
<dbReference type="InterPro" id="IPR017941">
    <property type="entry name" value="Rieske_2Fe-2S"/>
</dbReference>
<dbReference type="AlphaFoldDB" id="A0A511D019"/>
<keyword evidence="6" id="KW-0408">Iron</keyword>
<reference evidence="10 11" key="1">
    <citation type="submission" date="2019-07" db="EMBL/GenBank/DDBJ databases">
        <title>Whole genome shotgun sequence of Pseudonocardia asaccharolytica NBRC 16224.</title>
        <authorList>
            <person name="Hosoyama A."/>
            <person name="Uohara A."/>
            <person name="Ohji S."/>
            <person name="Ichikawa N."/>
        </authorList>
    </citation>
    <scope>NUCLEOTIDE SEQUENCE [LARGE SCALE GENOMIC DNA]</scope>
    <source>
        <strain evidence="10 11">NBRC 16224</strain>
    </source>
</reference>
<comment type="caution">
    <text evidence="10">The sequence shown here is derived from an EMBL/GenBank/DDBJ whole genome shotgun (WGS) entry which is preliminary data.</text>
</comment>
<dbReference type="Pfam" id="PF00848">
    <property type="entry name" value="Ring_hydroxyl_A"/>
    <property type="match status" value="1"/>
</dbReference>
<evidence type="ECO:0000256" key="2">
    <source>
        <dbReference type="ARBA" id="ARBA00022714"/>
    </source>
</evidence>
<evidence type="ECO:0000313" key="10">
    <source>
        <dbReference type="EMBL" id="GEL18142.1"/>
    </source>
</evidence>
<evidence type="ECO:0000256" key="5">
    <source>
        <dbReference type="ARBA" id="ARBA00023002"/>
    </source>
</evidence>
<gene>
    <name evidence="10" type="primary">hcaE</name>
    <name evidence="10" type="ORF">PA7_19790</name>
</gene>
<dbReference type="GO" id="GO:0051537">
    <property type="term" value="F:2 iron, 2 sulfur cluster binding"/>
    <property type="evidence" value="ECO:0007669"/>
    <property type="project" value="UniProtKB-KW"/>
</dbReference>
<dbReference type="InterPro" id="IPR001663">
    <property type="entry name" value="Rng_hydr_dOase-A"/>
</dbReference>
<organism evidence="10 11">
    <name type="scientific">Pseudonocardia asaccharolytica DSM 44247 = NBRC 16224</name>
    <dbReference type="NCBI Taxonomy" id="1123024"/>
    <lineage>
        <taxon>Bacteria</taxon>
        <taxon>Bacillati</taxon>
        <taxon>Actinomycetota</taxon>
        <taxon>Actinomycetes</taxon>
        <taxon>Pseudonocardiales</taxon>
        <taxon>Pseudonocardiaceae</taxon>
        <taxon>Pseudonocardia</taxon>
    </lineage>
</organism>
<comment type="similarity">
    <text evidence="1">Belongs to the bacterial ring-hydroxylating dioxygenase alpha subunit family.</text>
</comment>
<keyword evidence="4 10" id="KW-0223">Dioxygenase</keyword>
<dbReference type="InterPro" id="IPR015881">
    <property type="entry name" value="ARHD_Rieske_2Fe_2S"/>
</dbReference>
<feature type="domain" description="Rieske" evidence="9">
    <location>
        <begin position="43"/>
        <end position="126"/>
    </location>
</feature>
<dbReference type="GO" id="GO:0051213">
    <property type="term" value="F:dioxygenase activity"/>
    <property type="evidence" value="ECO:0007669"/>
    <property type="project" value="UniProtKB-KW"/>
</dbReference>
<evidence type="ECO:0000313" key="11">
    <source>
        <dbReference type="Proteomes" id="UP000321328"/>
    </source>
</evidence>
<dbReference type="InterPro" id="IPR015879">
    <property type="entry name" value="Ring_hydroxy_dOase_asu_C_dom"/>
</dbReference>
<evidence type="ECO:0000256" key="6">
    <source>
        <dbReference type="ARBA" id="ARBA00023004"/>
    </source>
</evidence>
<dbReference type="OrthoDB" id="5243643at2"/>
<dbReference type="PROSITE" id="PS51296">
    <property type="entry name" value="RIESKE"/>
    <property type="match status" value="1"/>
</dbReference>
<dbReference type="EMBL" id="BJVI01000016">
    <property type="protein sequence ID" value="GEL18142.1"/>
    <property type="molecule type" value="Genomic_DNA"/>
</dbReference>
<evidence type="ECO:0000256" key="4">
    <source>
        <dbReference type="ARBA" id="ARBA00022964"/>
    </source>
</evidence>
<name>A0A511D019_9PSEU</name>
<dbReference type="InterPro" id="IPR036922">
    <property type="entry name" value="Rieske_2Fe-2S_sf"/>
</dbReference>
<dbReference type="STRING" id="1123024.GCA_000423625_03728"/>
<evidence type="ECO:0000256" key="7">
    <source>
        <dbReference type="ARBA" id="ARBA00023014"/>
    </source>
</evidence>
<evidence type="ECO:0000259" key="9">
    <source>
        <dbReference type="PROSITE" id="PS51296"/>
    </source>
</evidence>